<sequence length="264" mass="29682">MISCIFYNLAHILVFMRKIVLLLTVFLAISCAKEEQRVSKIEGKRININDSLAVDEAIEAYIKPYRERIEEDMNKVLSYAPKDMHKSDGELETTIGNLMADLVKSQSEPVYKQRTGKSIDICLLNHGGIRAPIPKGPIKTQTAFNVMPFENSIVVAELTSENVHNMVSYLAEAKRAHPISGLTIKLDANEKVTEALVNGKPIEDGKTYTVVTSDYLQNGGDRMNFLQNPVSLEVLDYKIRNAMIDYFKSVDTIPARLDGRFIQQ</sequence>
<name>A0A2T6BUI5_9FLAO</name>
<dbReference type="InterPro" id="IPR008334">
    <property type="entry name" value="5'-Nucleotdase_C"/>
</dbReference>
<dbReference type="EMBL" id="QBKT01000008">
    <property type="protein sequence ID" value="PTX59739.1"/>
    <property type="molecule type" value="Genomic_DNA"/>
</dbReference>
<evidence type="ECO:0000313" key="2">
    <source>
        <dbReference type="EMBL" id="PTX59739.1"/>
    </source>
</evidence>
<keyword evidence="3" id="KW-1185">Reference proteome</keyword>
<dbReference type="GO" id="GO:0009166">
    <property type="term" value="P:nucleotide catabolic process"/>
    <property type="evidence" value="ECO:0007669"/>
    <property type="project" value="InterPro"/>
</dbReference>
<dbReference type="SUPFAM" id="SSF55816">
    <property type="entry name" value="5'-nucleotidase (syn. UDP-sugar hydrolase), C-terminal domain"/>
    <property type="match status" value="1"/>
</dbReference>
<organism evidence="2 3">
    <name type="scientific">Kordia periserrulae</name>
    <dbReference type="NCBI Taxonomy" id="701523"/>
    <lineage>
        <taxon>Bacteria</taxon>
        <taxon>Pseudomonadati</taxon>
        <taxon>Bacteroidota</taxon>
        <taxon>Flavobacteriia</taxon>
        <taxon>Flavobacteriales</taxon>
        <taxon>Flavobacteriaceae</taxon>
        <taxon>Kordia</taxon>
    </lineage>
</organism>
<protein>
    <submittedName>
        <fullName evidence="2">5'-nucleotidase</fullName>
    </submittedName>
</protein>
<accession>A0A2T6BUI5</accession>
<evidence type="ECO:0000259" key="1">
    <source>
        <dbReference type="Pfam" id="PF02872"/>
    </source>
</evidence>
<dbReference type="AlphaFoldDB" id="A0A2T6BUI5"/>
<dbReference type="Gene3D" id="3.90.780.10">
    <property type="entry name" value="5'-Nucleotidase, C-terminal domain"/>
    <property type="match status" value="1"/>
</dbReference>
<dbReference type="InterPro" id="IPR006179">
    <property type="entry name" value="5_nucleotidase/apyrase"/>
</dbReference>
<dbReference type="GO" id="GO:0016787">
    <property type="term" value="F:hydrolase activity"/>
    <property type="evidence" value="ECO:0007669"/>
    <property type="project" value="InterPro"/>
</dbReference>
<comment type="caution">
    <text evidence="2">The sequence shown here is derived from an EMBL/GenBank/DDBJ whole genome shotgun (WGS) entry which is preliminary data.</text>
</comment>
<dbReference type="PRINTS" id="PR01607">
    <property type="entry name" value="APYRASEFAMLY"/>
</dbReference>
<dbReference type="InterPro" id="IPR036907">
    <property type="entry name" value="5'-Nucleotdase_C_sf"/>
</dbReference>
<dbReference type="PANTHER" id="PTHR11575">
    <property type="entry name" value="5'-NUCLEOTIDASE-RELATED"/>
    <property type="match status" value="1"/>
</dbReference>
<evidence type="ECO:0000313" key="3">
    <source>
        <dbReference type="Proteomes" id="UP000244090"/>
    </source>
</evidence>
<gene>
    <name evidence="2" type="ORF">C8N46_10849</name>
</gene>
<reference evidence="2 3" key="1">
    <citation type="submission" date="2018-04" db="EMBL/GenBank/DDBJ databases">
        <title>Genomic Encyclopedia of Archaeal and Bacterial Type Strains, Phase II (KMG-II): from individual species to whole genera.</title>
        <authorList>
            <person name="Goeker M."/>
        </authorList>
    </citation>
    <scope>NUCLEOTIDE SEQUENCE [LARGE SCALE GENOMIC DNA]</scope>
    <source>
        <strain evidence="2 3">DSM 25731</strain>
    </source>
</reference>
<dbReference type="Proteomes" id="UP000244090">
    <property type="component" value="Unassembled WGS sequence"/>
</dbReference>
<feature type="domain" description="5'-Nucleotidase C-terminal" evidence="1">
    <location>
        <begin position="90"/>
        <end position="226"/>
    </location>
</feature>
<dbReference type="Pfam" id="PF02872">
    <property type="entry name" value="5_nucleotid_C"/>
    <property type="match status" value="1"/>
</dbReference>
<dbReference type="PANTHER" id="PTHR11575:SF24">
    <property type="entry name" value="5'-NUCLEOTIDASE"/>
    <property type="match status" value="1"/>
</dbReference>
<proteinExistence type="predicted"/>